<evidence type="ECO:0000313" key="1">
    <source>
        <dbReference type="EMBL" id="BBA29847.1"/>
    </source>
</evidence>
<dbReference type="AlphaFoldDB" id="A0A250KJA4"/>
<protein>
    <submittedName>
        <fullName evidence="1">Uncharacterized protein</fullName>
    </submittedName>
</protein>
<reference evidence="1 2" key="1">
    <citation type="submission" date="2017-05" db="EMBL/GenBank/DDBJ databases">
        <title>whole genome sequence of Prevotella melaninogenica GAI 07411.</title>
        <authorList>
            <person name="Kondo Y."/>
            <person name="Hoshino T."/>
        </authorList>
    </citation>
    <scope>NUCLEOTIDE SEQUENCE [LARGE SCALE GENOMIC DNA]</scope>
    <source>
        <strain evidence="1 2">GAI 07411</strain>
    </source>
</reference>
<dbReference type="Proteomes" id="UP000267517">
    <property type="component" value="Chromosome II"/>
</dbReference>
<accession>A0A250KJA4</accession>
<proteinExistence type="predicted"/>
<gene>
    <name evidence="1" type="ORF">PMEL_200373</name>
</gene>
<dbReference type="EMBL" id="AP018050">
    <property type="protein sequence ID" value="BBA29847.1"/>
    <property type="molecule type" value="Genomic_DNA"/>
</dbReference>
<sequence length="31" mass="3556">MGTDDTMFERKGNIVLLTNKYSFAQQLALFC</sequence>
<name>A0A250KJA4_9BACT</name>
<evidence type="ECO:0000313" key="2">
    <source>
        <dbReference type="Proteomes" id="UP000267517"/>
    </source>
</evidence>
<organism evidence="1 2">
    <name type="scientific">Prevotella melaninogenica</name>
    <dbReference type="NCBI Taxonomy" id="28132"/>
    <lineage>
        <taxon>Bacteria</taxon>
        <taxon>Pseudomonadati</taxon>
        <taxon>Bacteroidota</taxon>
        <taxon>Bacteroidia</taxon>
        <taxon>Bacteroidales</taxon>
        <taxon>Prevotellaceae</taxon>
        <taxon>Prevotella</taxon>
    </lineage>
</organism>